<dbReference type="Pfam" id="PF00015">
    <property type="entry name" value="MCPsignal"/>
    <property type="match status" value="1"/>
</dbReference>
<protein>
    <submittedName>
        <fullName evidence="10">Methyl-accepting chemotaxis protein</fullName>
    </submittedName>
</protein>
<dbReference type="SMART" id="SM00304">
    <property type="entry name" value="HAMP"/>
    <property type="match status" value="1"/>
</dbReference>
<comment type="caution">
    <text evidence="10">The sequence shown here is derived from an EMBL/GenBank/DDBJ whole genome shotgun (WGS) entry which is preliminary data.</text>
</comment>
<evidence type="ECO:0000256" key="2">
    <source>
        <dbReference type="ARBA" id="ARBA00022475"/>
    </source>
</evidence>
<dbReference type="PROSITE" id="PS50885">
    <property type="entry name" value="HAMP"/>
    <property type="match status" value="1"/>
</dbReference>
<feature type="domain" description="HAMP" evidence="9">
    <location>
        <begin position="215"/>
        <end position="268"/>
    </location>
</feature>
<evidence type="ECO:0000256" key="6">
    <source>
        <dbReference type="PROSITE-ProRule" id="PRU00284"/>
    </source>
</evidence>
<evidence type="ECO:0000256" key="1">
    <source>
        <dbReference type="ARBA" id="ARBA00004236"/>
    </source>
</evidence>
<dbReference type="Proteomes" id="UP001597541">
    <property type="component" value="Unassembled WGS sequence"/>
</dbReference>
<comment type="subcellular location">
    <subcellularLocation>
        <location evidence="1">Cell membrane</location>
    </subcellularLocation>
</comment>
<dbReference type="Gene3D" id="6.10.340.10">
    <property type="match status" value="1"/>
</dbReference>
<dbReference type="Pfam" id="PF00672">
    <property type="entry name" value="HAMP"/>
    <property type="match status" value="1"/>
</dbReference>
<dbReference type="InterPro" id="IPR004090">
    <property type="entry name" value="Chemotax_Me-accpt_rcpt"/>
</dbReference>
<evidence type="ECO:0000313" key="10">
    <source>
        <dbReference type="EMBL" id="MFD2614141.1"/>
    </source>
</evidence>
<evidence type="ECO:0000256" key="4">
    <source>
        <dbReference type="ARBA" id="ARBA00023224"/>
    </source>
</evidence>
<dbReference type="InterPro" id="IPR003660">
    <property type="entry name" value="HAMP_dom"/>
</dbReference>
<evidence type="ECO:0000256" key="3">
    <source>
        <dbReference type="ARBA" id="ARBA00023136"/>
    </source>
</evidence>
<dbReference type="PANTHER" id="PTHR32089:SF112">
    <property type="entry name" value="LYSOZYME-LIKE PROTEIN-RELATED"/>
    <property type="match status" value="1"/>
</dbReference>
<keyword evidence="3 7" id="KW-0472">Membrane</keyword>
<proteinExistence type="inferred from homology"/>
<evidence type="ECO:0000256" key="5">
    <source>
        <dbReference type="ARBA" id="ARBA00029447"/>
    </source>
</evidence>
<keyword evidence="2" id="KW-1003">Cell membrane</keyword>
<gene>
    <name evidence="10" type="ORF">ACFSUF_17170</name>
</gene>
<keyword evidence="4 6" id="KW-0807">Transducer</keyword>
<keyword evidence="7" id="KW-1133">Transmembrane helix</keyword>
<feature type="transmembrane region" description="Helical" evidence="7">
    <location>
        <begin position="191"/>
        <end position="213"/>
    </location>
</feature>
<dbReference type="CDD" id="cd06225">
    <property type="entry name" value="HAMP"/>
    <property type="match status" value="1"/>
</dbReference>
<dbReference type="InterPro" id="IPR004089">
    <property type="entry name" value="MCPsignal_dom"/>
</dbReference>
<organism evidence="10 11">
    <name type="scientific">Paenibacillus gansuensis</name>
    <dbReference type="NCBI Taxonomy" id="306542"/>
    <lineage>
        <taxon>Bacteria</taxon>
        <taxon>Bacillati</taxon>
        <taxon>Bacillota</taxon>
        <taxon>Bacilli</taxon>
        <taxon>Bacillales</taxon>
        <taxon>Paenibacillaceae</taxon>
        <taxon>Paenibacillus</taxon>
    </lineage>
</organism>
<dbReference type="PRINTS" id="PR00260">
    <property type="entry name" value="CHEMTRNSDUCR"/>
</dbReference>
<evidence type="ECO:0000259" key="8">
    <source>
        <dbReference type="PROSITE" id="PS50111"/>
    </source>
</evidence>
<keyword evidence="7" id="KW-0812">Transmembrane</keyword>
<evidence type="ECO:0000259" key="9">
    <source>
        <dbReference type="PROSITE" id="PS50885"/>
    </source>
</evidence>
<dbReference type="RefSeq" id="WP_377604682.1">
    <property type="nucleotide sequence ID" value="NZ_JBHUME010000010.1"/>
</dbReference>
<dbReference type="SUPFAM" id="SSF58104">
    <property type="entry name" value="Methyl-accepting chemotaxis protein (MCP) signaling domain"/>
    <property type="match status" value="1"/>
</dbReference>
<evidence type="ECO:0000256" key="7">
    <source>
        <dbReference type="SAM" id="Phobius"/>
    </source>
</evidence>
<dbReference type="PROSITE" id="PS50111">
    <property type="entry name" value="CHEMOTAXIS_TRANSDUC_2"/>
    <property type="match status" value="1"/>
</dbReference>
<keyword evidence="11" id="KW-1185">Reference proteome</keyword>
<dbReference type="EMBL" id="JBHUME010000010">
    <property type="protein sequence ID" value="MFD2614141.1"/>
    <property type="molecule type" value="Genomic_DNA"/>
</dbReference>
<comment type="similarity">
    <text evidence="5">Belongs to the methyl-accepting chemotaxis (MCP) protein family.</text>
</comment>
<name>A0ABW5PFF2_9BACL</name>
<accession>A0ABW5PFF2</accession>
<feature type="domain" description="Methyl-accepting transducer" evidence="8">
    <location>
        <begin position="287"/>
        <end position="523"/>
    </location>
</feature>
<feature type="transmembrane region" description="Helical" evidence="7">
    <location>
        <begin position="18"/>
        <end position="38"/>
    </location>
</feature>
<sequence>MKIGRLTNQMRFSLSGKIISAFVVIALLVALTSGFAFFSMQKVDRAYSELLHKHTDLVNQASDVQYYTQMQNSELFGYVTDPTKDREKGLVQANGELAKLIDSMADKAGQEGPLRMEIEKLGESNETFARLLKKVTDYVHAGRPELARSEALLWSVPSTQELSASASLIKEQEQKIMAGLMRESERMVAQTIRLLTAVSAASLLLALGIGWLLSRMIVRPVKAMVKAAGDIAACDLTAPDVQVRNRDELRDLAAAFNGMKANLRHMIAEVGESAEQVASASEELDAQSAQISRSSEQIAAIMQELSTGSELQAESVNEGVAVMGRMSLASDAITGMASETDAKSAQALEAALAGQESIGSAQLQMQMIQRTMDELAGAVERLDARSGHIVKAADLIAGIARQTNLLALNASIEAARAGEAGKGFAVVADEVRKLSMQTSEAAGEVAQLIGAIRGDTLAVVASTVAGTREVEGGLRSMDSAGEAFARIRAATDEVAARMGLISAEALRVAEASHAASGTIRRIDVVAREAAGGTREAASHAEGQYAGMEEIAASAAMLRGMAESLQQLIQRFKLLP</sequence>
<reference evidence="11" key="1">
    <citation type="journal article" date="2019" name="Int. J. Syst. Evol. Microbiol.">
        <title>The Global Catalogue of Microorganisms (GCM) 10K type strain sequencing project: providing services to taxonomists for standard genome sequencing and annotation.</title>
        <authorList>
            <consortium name="The Broad Institute Genomics Platform"/>
            <consortium name="The Broad Institute Genome Sequencing Center for Infectious Disease"/>
            <person name="Wu L."/>
            <person name="Ma J."/>
        </authorList>
    </citation>
    <scope>NUCLEOTIDE SEQUENCE [LARGE SCALE GENOMIC DNA]</scope>
    <source>
        <strain evidence="11">KCTC 3950</strain>
    </source>
</reference>
<evidence type="ECO:0000313" key="11">
    <source>
        <dbReference type="Proteomes" id="UP001597541"/>
    </source>
</evidence>
<dbReference type="Gene3D" id="1.10.287.950">
    <property type="entry name" value="Methyl-accepting chemotaxis protein"/>
    <property type="match status" value="1"/>
</dbReference>
<dbReference type="SMART" id="SM00283">
    <property type="entry name" value="MA"/>
    <property type="match status" value="1"/>
</dbReference>
<dbReference type="PANTHER" id="PTHR32089">
    <property type="entry name" value="METHYL-ACCEPTING CHEMOTAXIS PROTEIN MCPB"/>
    <property type="match status" value="1"/>
</dbReference>